<sequence>MTSNQNNAHDNALDSALRNKLSTTTEKGMGRAQAILLAARGVLAAQGYAGLTMRRVAQQAGMSLSNVQHYYGSKEQLLEALLLYTMDEFQAKMDRIAVAMAGRPQVERFLSTIDMFLDEITEPVTHAIFFEIWALASRHPFASDLMGKMMGRERKAVHGLIQGLNPAIPDDAYMERAVLIVAQVEGLMLFRLDRHARPAQFESVRASVHKVLLTLATVP</sequence>
<dbReference type="Proteomes" id="UP000198639">
    <property type="component" value="Unassembled WGS sequence"/>
</dbReference>
<dbReference type="InterPro" id="IPR050109">
    <property type="entry name" value="HTH-type_TetR-like_transc_reg"/>
</dbReference>
<evidence type="ECO:0000259" key="5">
    <source>
        <dbReference type="PROSITE" id="PS50977"/>
    </source>
</evidence>
<feature type="DNA-binding region" description="H-T-H motif" evidence="4">
    <location>
        <begin position="52"/>
        <end position="71"/>
    </location>
</feature>
<accession>A0A1I1U2G3</accession>
<gene>
    <name evidence="6" type="ORF">SAMN05216204_1319</name>
</gene>
<evidence type="ECO:0000313" key="7">
    <source>
        <dbReference type="Proteomes" id="UP000198639"/>
    </source>
</evidence>
<dbReference type="PANTHER" id="PTHR30055:SF234">
    <property type="entry name" value="HTH-TYPE TRANSCRIPTIONAL REGULATOR BETI"/>
    <property type="match status" value="1"/>
</dbReference>
<keyword evidence="7" id="KW-1185">Reference proteome</keyword>
<reference evidence="7" key="1">
    <citation type="submission" date="2016-10" db="EMBL/GenBank/DDBJ databases">
        <authorList>
            <person name="Varghese N."/>
            <person name="Submissions S."/>
        </authorList>
    </citation>
    <scope>NUCLEOTIDE SEQUENCE [LARGE SCALE GENOMIC DNA]</scope>
    <source>
        <strain evidence="7">CGMCC 1.12041</strain>
    </source>
</reference>
<dbReference type="STRING" id="1164594.SAMN05216204_1319"/>
<dbReference type="GO" id="GO:0000976">
    <property type="term" value="F:transcription cis-regulatory region binding"/>
    <property type="evidence" value="ECO:0007669"/>
    <property type="project" value="TreeGrafter"/>
</dbReference>
<dbReference type="Pfam" id="PF00440">
    <property type="entry name" value="TetR_N"/>
    <property type="match status" value="1"/>
</dbReference>
<dbReference type="GO" id="GO:0003700">
    <property type="term" value="F:DNA-binding transcription factor activity"/>
    <property type="evidence" value="ECO:0007669"/>
    <property type="project" value="TreeGrafter"/>
</dbReference>
<dbReference type="SUPFAM" id="SSF48498">
    <property type="entry name" value="Tetracyclin repressor-like, C-terminal domain"/>
    <property type="match status" value="1"/>
</dbReference>
<dbReference type="InterPro" id="IPR001647">
    <property type="entry name" value="HTH_TetR"/>
</dbReference>
<proteinExistence type="predicted"/>
<dbReference type="AlphaFoldDB" id="A0A1I1U2G3"/>
<keyword evidence="2 4" id="KW-0238">DNA-binding</keyword>
<name>A0A1I1U2G3_9BURK</name>
<dbReference type="SUPFAM" id="SSF46689">
    <property type="entry name" value="Homeodomain-like"/>
    <property type="match status" value="1"/>
</dbReference>
<evidence type="ECO:0000256" key="1">
    <source>
        <dbReference type="ARBA" id="ARBA00023015"/>
    </source>
</evidence>
<dbReference type="Gene3D" id="1.10.357.10">
    <property type="entry name" value="Tetracycline Repressor, domain 2"/>
    <property type="match status" value="1"/>
</dbReference>
<dbReference type="PANTHER" id="PTHR30055">
    <property type="entry name" value="HTH-TYPE TRANSCRIPTIONAL REGULATOR RUTR"/>
    <property type="match status" value="1"/>
</dbReference>
<evidence type="ECO:0000256" key="4">
    <source>
        <dbReference type="PROSITE-ProRule" id="PRU00335"/>
    </source>
</evidence>
<feature type="domain" description="HTH tetR-type" evidence="5">
    <location>
        <begin position="29"/>
        <end position="89"/>
    </location>
</feature>
<evidence type="ECO:0000313" key="6">
    <source>
        <dbReference type="EMBL" id="SFD63798.1"/>
    </source>
</evidence>
<protein>
    <submittedName>
        <fullName evidence="6">Transcriptional regulator, TetR family</fullName>
    </submittedName>
</protein>
<dbReference type="InterPro" id="IPR009057">
    <property type="entry name" value="Homeodomain-like_sf"/>
</dbReference>
<keyword evidence="3" id="KW-0804">Transcription</keyword>
<dbReference type="EMBL" id="FOLD01000031">
    <property type="protein sequence ID" value="SFD63798.1"/>
    <property type="molecule type" value="Genomic_DNA"/>
</dbReference>
<evidence type="ECO:0000256" key="3">
    <source>
        <dbReference type="ARBA" id="ARBA00023163"/>
    </source>
</evidence>
<dbReference type="PRINTS" id="PR00455">
    <property type="entry name" value="HTHTETR"/>
</dbReference>
<dbReference type="PROSITE" id="PS50977">
    <property type="entry name" value="HTH_TETR_2"/>
    <property type="match status" value="1"/>
</dbReference>
<evidence type="ECO:0000256" key="2">
    <source>
        <dbReference type="ARBA" id="ARBA00023125"/>
    </source>
</evidence>
<keyword evidence="1" id="KW-0805">Transcription regulation</keyword>
<dbReference type="OrthoDB" id="8586619at2"/>
<dbReference type="InterPro" id="IPR036271">
    <property type="entry name" value="Tet_transcr_reg_TetR-rel_C_sf"/>
</dbReference>
<dbReference type="RefSeq" id="WP_091876405.1">
    <property type="nucleotide sequence ID" value="NZ_FOLD01000031.1"/>
</dbReference>
<organism evidence="6 7">
    <name type="scientific">Massilia yuzhufengensis</name>
    <dbReference type="NCBI Taxonomy" id="1164594"/>
    <lineage>
        <taxon>Bacteria</taxon>
        <taxon>Pseudomonadati</taxon>
        <taxon>Pseudomonadota</taxon>
        <taxon>Betaproteobacteria</taxon>
        <taxon>Burkholderiales</taxon>
        <taxon>Oxalobacteraceae</taxon>
        <taxon>Telluria group</taxon>
        <taxon>Massilia</taxon>
    </lineage>
</organism>